<sequence length="320" mass="35165">MDEKLFRILYVFSDLAAPLLAGYIAYQRGRISDALCNAIIRFNIIVMATLLAVLSFWVMPLSRSLLWLPLFSALFMLVPGTIAYLTFARRHKDALSRGAYYMSAMLTNIGTIAGLSAFILYDETGFAYVQIVSSFQVGLLVLVCFPLAAMFRAQGAKEGARVHLSLRELFLTPNQVPVLGLIAGLALNVFGVERPAVLGTAFQALVHIGAWTALFPVGCLVDFSRARPYIKKTADLIPLRFLLTPLIFFGLCRLLFADSVLIGSVLLIAAAPTAINAVLTARLYKLNVDLTVASFLVTTVIYLLLFYPLFFLYVTHGGSF</sequence>
<evidence type="ECO:0000313" key="4">
    <source>
        <dbReference type="EMBL" id="AEB99195.1"/>
    </source>
</evidence>
<dbReference type="PANTHER" id="PTHR36838:SF3">
    <property type="entry name" value="TRANSPORTER AUXIN EFFLUX CARRIER EC FAMILY"/>
    <property type="match status" value="1"/>
</dbReference>
<evidence type="ECO:0000256" key="3">
    <source>
        <dbReference type="SAM" id="Phobius"/>
    </source>
</evidence>
<dbReference type="EMBL" id="ACKP02000052">
    <property type="protein sequence ID" value="EEX76118.1"/>
    <property type="molecule type" value="Genomic_DNA"/>
</dbReference>
<dbReference type="Gene3D" id="1.20.1530.20">
    <property type="match status" value="1"/>
</dbReference>
<dbReference type="InterPro" id="IPR038770">
    <property type="entry name" value="Na+/solute_symporter_sf"/>
</dbReference>
<feature type="transmembrane region" description="Helical" evidence="3">
    <location>
        <begin position="99"/>
        <end position="121"/>
    </location>
</feature>
<feature type="transmembrane region" description="Helical" evidence="3">
    <location>
        <begin position="38"/>
        <end position="59"/>
    </location>
</feature>
<dbReference type="KEGG" id="ssg:Selsp_0218"/>
<feature type="transmembrane region" description="Helical" evidence="3">
    <location>
        <begin position="293"/>
        <end position="314"/>
    </location>
</feature>
<dbReference type="PANTHER" id="PTHR36838">
    <property type="entry name" value="AUXIN EFFLUX CARRIER FAMILY PROTEIN"/>
    <property type="match status" value="1"/>
</dbReference>
<dbReference type="eggNOG" id="COG0679">
    <property type="taxonomic scope" value="Bacteria"/>
</dbReference>
<gene>
    <name evidence="4" type="ordered locus">Selsp_0218</name>
    <name evidence="5" type="ORF">SELSPUOL_02505</name>
</gene>
<evidence type="ECO:0000313" key="5">
    <source>
        <dbReference type="EMBL" id="EEX76118.1"/>
    </source>
</evidence>
<feature type="transmembrane region" description="Helical" evidence="3">
    <location>
        <begin position="204"/>
        <end position="224"/>
    </location>
</feature>
<dbReference type="EMBL" id="CP002637">
    <property type="protein sequence ID" value="AEB99195.1"/>
    <property type="molecule type" value="Genomic_DNA"/>
</dbReference>
<dbReference type="Proteomes" id="UP000011124">
    <property type="component" value="Chromosome"/>
</dbReference>
<comment type="subcellular location">
    <subcellularLocation>
        <location evidence="1">Endomembrane system</location>
        <topology evidence="1">Multi-pass membrane protein</topology>
    </subcellularLocation>
</comment>
<feature type="transmembrane region" description="Helical" evidence="3">
    <location>
        <begin position="127"/>
        <end position="148"/>
    </location>
</feature>
<dbReference type="GO" id="GO:0012505">
    <property type="term" value="C:endomembrane system"/>
    <property type="evidence" value="ECO:0007669"/>
    <property type="project" value="UniProtKB-SubCell"/>
</dbReference>
<keyword evidence="3" id="KW-1133">Transmembrane helix</keyword>
<proteinExistence type="predicted"/>
<organism evidence="5 6">
    <name type="scientific">Selenomonas sputigena (strain ATCC 35185 / DSM 20758 / CCUG 44933 / VPI D19B-28)</name>
    <dbReference type="NCBI Taxonomy" id="546271"/>
    <lineage>
        <taxon>Bacteria</taxon>
        <taxon>Bacillati</taxon>
        <taxon>Bacillota</taxon>
        <taxon>Negativicutes</taxon>
        <taxon>Selenomonadales</taxon>
        <taxon>Selenomonadaceae</taxon>
        <taxon>Selenomonas</taxon>
    </lineage>
</organism>
<feature type="transmembrane region" description="Helical" evidence="3">
    <location>
        <begin position="6"/>
        <end position="26"/>
    </location>
</feature>
<keyword evidence="3" id="KW-0812">Transmembrane</keyword>
<keyword evidence="2" id="KW-0813">Transport</keyword>
<reference evidence="5 6" key="1">
    <citation type="submission" date="2009-09" db="EMBL/GenBank/DDBJ databases">
        <authorList>
            <person name="Weinstock G."/>
            <person name="Sodergren E."/>
            <person name="Clifton S."/>
            <person name="Fulton L."/>
            <person name="Fulton B."/>
            <person name="Courtney L."/>
            <person name="Fronick C."/>
            <person name="Harrison M."/>
            <person name="Strong C."/>
            <person name="Farmer C."/>
            <person name="Delahaunty K."/>
            <person name="Markovic C."/>
            <person name="Hall O."/>
            <person name="Minx P."/>
            <person name="Tomlinson C."/>
            <person name="Mitreva M."/>
            <person name="Nelson J."/>
            <person name="Hou S."/>
            <person name="Wollam A."/>
            <person name="Pepin K.H."/>
            <person name="Johnson M."/>
            <person name="Bhonagiri V."/>
            <person name="Nash W.E."/>
            <person name="Warren W."/>
            <person name="Chinwalla A."/>
            <person name="Mardis E.R."/>
            <person name="Wilson R.K."/>
        </authorList>
    </citation>
    <scope>NUCLEOTIDE SEQUENCE [LARGE SCALE GENOMIC DNA]</scope>
    <source>
        <strain evidence="5">ATCC 35185</strain>
        <strain evidence="6">ATCC 35185 / DSM 20758 / VPI D19B-28</strain>
    </source>
</reference>
<evidence type="ECO:0000256" key="2">
    <source>
        <dbReference type="ARBA" id="ARBA00022448"/>
    </source>
</evidence>
<dbReference type="Proteomes" id="UP000003505">
    <property type="component" value="Unassembled WGS sequence"/>
</dbReference>
<dbReference type="HOGENOM" id="CLU_893856_0_0_9"/>
<accession>C9LYE5</accession>
<dbReference type="AlphaFoldDB" id="C9LYE5"/>
<feature type="transmembrane region" description="Helical" evidence="3">
    <location>
        <begin position="236"/>
        <end position="256"/>
    </location>
</feature>
<evidence type="ECO:0000313" key="6">
    <source>
        <dbReference type="Proteomes" id="UP000003505"/>
    </source>
</evidence>
<dbReference type="STRING" id="546271.Selsp_0218"/>
<protein>
    <submittedName>
        <fullName evidence="4 5">Auxin Efflux Carrier</fullName>
    </submittedName>
</protein>
<feature type="transmembrane region" description="Helical" evidence="3">
    <location>
        <begin position="169"/>
        <end position="192"/>
    </location>
</feature>
<name>C9LYE5_SELS3</name>
<evidence type="ECO:0000256" key="1">
    <source>
        <dbReference type="ARBA" id="ARBA00004127"/>
    </source>
</evidence>
<keyword evidence="7" id="KW-1185">Reference proteome</keyword>
<feature type="transmembrane region" description="Helical" evidence="3">
    <location>
        <begin position="262"/>
        <end position="281"/>
    </location>
</feature>
<dbReference type="RefSeq" id="WP_006193870.1">
    <property type="nucleotide sequence ID" value="NC_015437.1"/>
</dbReference>
<keyword evidence="3" id="KW-0472">Membrane</keyword>
<feature type="transmembrane region" description="Helical" evidence="3">
    <location>
        <begin position="65"/>
        <end position="87"/>
    </location>
</feature>
<dbReference type="OrthoDB" id="1622577at2"/>
<reference evidence="4 7" key="2">
    <citation type="submission" date="2011-04" db="EMBL/GenBank/DDBJ databases">
        <title>The complete genome of Selenomonas sputigena DSM 20758.</title>
        <authorList>
            <consortium name="US DOE Joint Genome Institute (JGI-PGF)"/>
            <person name="Lucas S."/>
            <person name="Copeland A."/>
            <person name="Lapidus A."/>
            <person name="Bruce D."/>
            <person name="Goodwin L."/>
            <person name="Pitluck S."/>
            <person name="Peters L."/>
            <person name="Kyrpides N."/>
            <person name="Mavromatis K."/>
            <person name="Ivanova N."/>
            <person name="Ovchinnikova G."/>
            <person name="Teshima H."/>
            <person name="Detter J.C."/>
            <person name="Tapia R."/>
            <person name="Han C."/>
            <person name="Land M."/>
            <person name="Hauser L."/>
            <person name="Markowitz V."/>
            <person name="Cheng J.-F."/>
            <person name="Hugenholtz P."/>
            <person name="Woyke T."/>
            <person name="Wu D."/>
            <person name="Gronow S."/>
            <person name="Wellnitz S."/>
            <person name="Schneider S."/>
            <person name="Klenk H.-P."/>
            <person name="Eisen J.A."/>
        </authorList>
    </citation>
    <scope>NUCLEOTIDE SEQUENCE [LARGE SCALE GENOMIC DNA]</scope>
    <source>
        <strain evidence="4">ATCC 35185</strain>
        <strain evidence="7">ATCC 35185 / DSM 20758 / VPI D19B-28</strain>
    </source>
</reference>
<evidence type="ECO:0000313" key="7">
    <source>
        <dbReference type="Proteomes" id="UP000011124"/>
    </source>
</evidence>